<dbReference type="AlphaFoldDB" id="A0A1H0R3G6"/>
<organism evidence="1 2">
    <name type="scientific">Klenkia soli</name>
    <dbReference type="NCBI Taxonomy" id="1052260"/>
    <lineage>
        <taxon>Bacteria</taxon>
        <taxon>Bacillati</taxon>
        <taxon>Actinomycetota</taxon>
        <taxon>Actinomycetes</taxon>
        <taxon>Geodermatophilales</taxon>
        <taxon>Geodermatophilaceae</taxon>
        <taxon>Klenkia</taxon>
    </lineage>
</organism>
<dbReference type="Gene3D" id="1.10.357.10">
    <property type="entry name" value="Tetracycline Repressor, domain 2"/>
    <property type="match status" value="1"/>
</dbReference>
<protein>
    <submittedName>
        <fullName evidence="1">Transcriptional regulator, TetR family</fullName>
    </submittedName>
</protein>
<proteinExistence type="predicted"/>
<accession>A0A1H0R3G6</accession>
<dbReference type="Proteomes" id="UP000199088">
    <property type="component" value="Unassembled WGS sequence"/>
</dbReference>
<sequence>MQQIAEAAEVAVQTLFNHAASKEALFFLGRVPFADALTRPAESGEETWEDTLVAHLTHLSIGYLRSLDDPDNLAMAAQIESTPVLLRYERSLHTQVEGELAVVIAAHLPGTDARLAAALLLATTRAHAHAHRKHLIAGVPPQMPLELMSEVLPARLAQLFAVARDVRVAPDPAPTA</sequence>
<evidence type="ECO:0000313" key="2">
    <source>
        <dbReference type="Proteomes" id="UP000199088"/>
    </source>
</evidence>
<gene>
    <name evidence="1" type="ORF">SAMN05660199_03451</name>
</gene>
<evidence type="ECO:0000313" key="1">
    <source>
        <dbReference type="EMBL" id="SDP24073.1"/>
    </source>
</evidence>
<reference evidence="2" key="1">
    <citation type="submission" date="2016-10" db="EMBL/GenBank/DDBJ databases">
        <authorList>
            <person name="Varghese N."/>
            <person name="Submissions S."/>
        </authorList>
    </citation>
    <scope>NUCLEOTIDE SEQUENCE [LARGE SCALE GENOMIC DNA]</scope>
    <source>
        <strain evidence="2">DSM 45843</strain>
    </source>
</reference>
<dbReference type="STRING" id="1052260.SAMN05660199_03451"/>
<keyword evidence="2" id="KW-1185">Reference proteome</keyword>
<name>A0A1H0R3G6_9ACTN</name>
<dbReference type="EMBL" id="FNIR01000011">
    <property type="protein sequence ID" value="SDP24073.1"/>
    <property type="molecule type" value="Genomic_DNA"/>
</dbReference>